<accession>A0A4Y2JWG7</accession>
<dbReference type="AlphaFoldDB" id="A0A4Y2JWG7"/>
<feature type="region of interest" description="Disordered" evidence="1">
    <location>
        <begin position="69"/>
        <end position="97"/>
    </location>
</feature>
<protein>
    <submittedName>
        <fullName evidence="2">Uncharacterized protein</fullName>
    </submittedName>
</protein>
<gene>
    <name evidence="2" type="ORF">AVEN_243179_1</name>
</gene>
<reference evidence="2 3" key="1">
    <citation type="journal article" date="2019" name="Sci. Rep.">
        <title>Orb-weaving spider Araneus ventricosus genome elucidates the spidroin gene catalogue.</title>
        <authorList>
            <person name="Kono N."/>
            <person name="Nakamura H."/>
            <person name="Ohtoshi R."/>
            <person name="Moran D.A.P."/>
            <person name="Shinohara A."/>
            <person name="Yoshida Y."/>
            <person name="Fujiwara M."/>
            <person name="Mori M."/>
            <person name="Tomita M."/>
            <person name="Arakawa K."/>
        </authorList>
    </citation>
    <scope>NUCLEOTIDE SEQUENCE [LARGE SCALE GENOMIC DNA]</scope>
</reference>
<dbReference type="EMBL" id="BGPR01003912">
    <property type="protein sequence ID" value="GBM93858.1"/>
    <property type="molecule type" value="Genomic_DNA"/>
</dbReference>
<evidence type="ECO:0000256" key="1">
    <source>
        <dbReference type="SAM" id="MobiDB-lite"/>
    </source>
</evidence>
<name>A0A4Y2JWG7_ARAVE</name>
<keyword evidence="3" id="KW-1185">Reference proteome</keyword>
<proteinExistence type="predicted"/>
<sequence length="97" mass="11201">MTIDKAYYRISNSWERPRWPRGNSRLRSRRNPYPRKIRMFVGLFHVRSYAGVQGSSRWCGAKVWREGASSSVSSSSDQGSKLRGLPQNSPRVASKRR</sequence>
<comment type="caution">
    <text evidence="2">The sequence shown here is derived from an EMBL/GenBank/DDBJ whole genome shotgun (WGS) entry which is preliminary data.</text>
</comment>
<organism evidence="2 3">
    <name type="scientific">Araneus ventricosus</name>
    <name type="common">Orbweaver spider</name>
    <name type="synonym">Epeira ventricosa</name>
    <dbReference type="NCBI Taxonomy" id="182803"/>
    <lineage>
        <taxon>Eukaryota</taxon>
        <taxon>Metazoa</taxon>
        <taxon>Ecdysozoa</taxon>
        <taxon>Arthropoda</taxon>
        <taxon>Chelicerata</taxon>
        <taxon>Arachnida</taxon>
        <taxon>Araneae</taxon>
        <taxon>Araneomorphae</taxon>
        <taxon>Entelegynae</taxon>
        <taxon>Araneoidea</taxon>
        <taxon>Araneidae</taxon>
        <taxon>Araneus</taxon>
    </lineage>
</organism>
<dbReference type="Proteomes" id="UP000499080">
    <property type="component" value="Unassembled WGS sequence"/>
</dbReference>
<evidence type="ECO:0000313" key="3">
    <source>
        <dbReference type="Proteomes" id="UP000499080"/>
    </source>
</evidence>
<evidence type="ECO:0000313" key="2">
    <source>
        <dbReference type="EMBL" id="GBM93858.1"/>
    </source>
</evidence>